<dbReference type="EMBL" id="BTFW01000001">
    <property type="protein sequence ID" value="GMM59975.1"/>
    <property type="molecule type" value="Genomic_DNA"/>
</dbReference>
<proteinExistence type="predicted"/>
<dbReference type="SUPFAM" id="SSF47413">
    <property type="entry name" value="lambda repressor-like DNA-binding domains"/>
    <property type="match status" value="1"/>
</dbReference>
<accession>A0ABQ6P537</accession>
<dbReference type="RefSeq" id="WP_317973800.1">
    <property type="nucleotide sequence ID" value="NZ_BTFW01000001.1"/>
</dbReference>
<dbReference type="Proteomes" id="UP001187221">
    <property type="component" value="Unassembled WGS sequence"/>
</dbReference>
<evidence type="ECO:0000313" key="6">
    <source>
        <dbReference type="Proteomes" id="UP001187221"/>
    </source>
</evidence>
<feature type="domain" description="HTH cro/C1-type" evidence="4">
    <location>
        <begin position="7"/>
        <end position="60"/>
    </location>
</feature>
<dbReference type="Gene3D" id="2.10.109.10">
    <property type="entry name" value="Umud Fragment, subunit A"/>
    <property type="match status" value="1"/>
</dbReference>
<dbReference type="CDD" id="cd06462">
    <property type="entry name" value="Peptidase_S24_S26"/>
    <property type="match status" value="1"/>
</dbReference>
<evidence type="ECO:0000259" key="4">
    <source>
        <dbReference type="PROSITE" id="PS50943"/>
    </source>
</evidence>
<evidence type="ECO:0000256" key="3">
    <source>
        <dbReference type="ARBA" id="ARBA00023163"/>
    </source>
</evidence>
<dbReference type="SUPFAM" id="SSF51306">
    <property type="entry name" value="LexA/Signal peptidase"/>
    <property type="match status" value="1"/>
</dbReference>
<reference evidence="5 6" key="1">
    <citation type="submission" date="2023-06" db="EMBL/GenBank/DDBJ databases">
        <title>Draft genome sequence of Novosphingobium sp. strain IK01.</title>
        <authorList>
            <person name="Hatamoto M."/>
            <person name="Ikarashi T."/>
            <person name="Yamaguchi T."/>
        </authorList>
    </citation>
    <scope>NUCLEOTIDE SEQUENCE [LARGE SCALE GENOMIC DNA]</scope>
    <source>
        <strain evidence="5 6">IK01</strain>
    </source>
</reference>
<keyword evidence="1" id="KW-0805">Transcription regulation</keyword>
<evidence type="ECO:0000256" key="1">
    <source>
        <dbReference type="ARBA" id="ARBA00023015"/>
    </source>
</evidence>
<gene>
    <name evidence="5" type="ORF">NUTIK01_07520</name>
</gene>
<dbReference type="PANTHER" id="PTHR40661:SF3">
    <property type="entry name" value="FELS-1 PROPHAGE TRANSCRIPTIONAL REGULATOR"/>
    <property type="match status" value="1"/>
</dbReference>
<protein>
    <submittedName>
        <fullName evidence="5">XRE family transcriptional regulator</fullName>
    </submittedName>
</protein>
<dbReference type="SMART" id="SM00530">
    <property type="entry name" value="HTH_XRE"/>
    <property type="match status" value="1"/>
</dbReference>
<dbReference type="Pfam" id="PF01381">
    <property type="entry name" value="HTH_3"/>
    <property type="match status" value="1"/>
</dbReference>
<keyword evidence="3" id="KW-0804">Transcription</keyword>
<dbReference type="Gene3D" id="1.10.260.40">
    <property type="entry name" value="lambda repressor-like DNA-binding domains"/>
    <property type="match status" value="1"/>
</dbReference>
<keyword evidence="6" id="KW-1185">Reference proteome</keyword>
<dbReference type="InterPro" id="IPR001387">
    <property type="entry name" value="Cro/C1-type_HTH"/>
</dbReference>
<dbReference type="InterPro" id="IPR010982">
    <property type="entry name" value="Lambda_DNA-bd_dom_sf"/>
</dbReference>
<evidence type="ECO:0000313" key="5">
    <source>
        <dbReference type="EMBL" id="GMM59975.1"/>
    </source>
</evidence>
<dbReference type="PANTHER" id="PTHR40661">
    <property type="match status" value="1"/>
</dbReference>
<evidence type="ECO:0000256" key="2">
    <source>
        <dbReference type="ARBA" id="ARBA00023125"/>
    </source>
</evidence>
<dbReference type="PROSITE" id="PS50943">
    <property type="entry name" value="HTH_CROC1"/>
    <property type="match status" value="1"/>
</dbReference>
<comment type="caution">
    <text evidence="5">The sequence shown here is derived from an EMBL/GenBank/DDBJ whole genome shotgun (WGS) entry which is preliminary data.</text>
</comment>
<organism evidence="5 6">
    <name type="scientific">Novosphingobium pituita</name>
    <dbReference type="NCBI Taxonomy" id="3056842"/>
    <lineage>
        <taxon>Bacteria</taxon>
        <taxon>Pseudomonadati</taxon>
        <taxon>Pseudomonadota</taxon>
        <taxon>Alphaproteobacteria</taxon>
        <taxon>Sphingomonadales</taxon>
        <taxon>Sphingomonadaceae</taxon>
        <taxon>Novosphingobium</taxon>
    </lineage>
</organism>
<dbReference type="InterPro" id="IPR015927">
    <property type="entry name" value="Peptidase_S24_S26A/B/C"/>
</dbReference>
<sequence length="220" mass="24500">MIKGERLAERMKTLGFSQSALAREVGVTQQTIGKLISGQSSGSSHLFKIARILRTTEAYLTGETDDPAENAYIPPTPAEIAEQMGLIKVEEIDLNIGMGAGYLDDSTMEVTDRWIPQEWVRNFTNTSAHLLSVARPVGDSMYPTINDRDFVLIDRSHRTIDRQEGIWALSYGGLGTIKRVRAMPDGTFKLMGDNPQVREEVAYDEEIHVIGRVAGVFRRT</sequence>
<dbReference type="CDD" id="cd00093">
    <property type="entry name" value="HTH_XRE"/>
    <property type="match status" value="1"/>
</dbReference>
<dbReference type="Pfam" id="PF00717">
    <property type="entry name" value="Peptidase_S24"/>
    <property type="match status" value="1"/>
</dbReference>
<dbReference type="InterPro" id="IPR036286">
    <property type="entry name" value="LexA/Signal_pep-like_sf"/>
</dbReference>
<keyword evidence="2" id="KW-0238">DNA-binding</keyword>
<name>A0ABQ6P537_9SPHN</name>